<evidence type="ECO:0000256" key="2">
    <source>
        <dbReference type="ARBA" id="ARBA00048655"/>
    </source>
</evidence>
<evidence type="ECO:0000256" key="1">
    <source>
        <dbReference type="ARBA" id="ARBA00011961"/>
    </source>
</evidence>
<gene>
    <name evidence="3" type="ORF">TOPH_08990</name>
</gene>
<dbReference type="EMBL" id="LFRF01000059">
    <property type="protein sequence ID" value="KND86389.1"/>
    <property type="molecule type" value="Genomic_DNA"/>
</dbReference>
<comment type="catalytic activity">
    <reaction evidence="2">
        <text>N(6)-D-ribulosyl-L-lysyl-[protein] + ATP = N(6)-(3-O-phospho-D-ribulosyl)-L-lysyl-[protein] + ADP + H(+)</text>
        <dbReference type="Rhea" id="RHEA:48432"/>
        <dbReference type="Rhea" id="RHEA-COMP:12103"/>
        <dbReference type="Rhea" id="RHEA-COMP:12104"/>
        <dbReference type="ChEBI" id="CHEBI:15378"/>
        <dbReference type="ChEBI" id="CHEBI:30616"/>
        <dbReference type="ChEBI" id="CHEBI:90418"/>
        <dbReference type="ChEBI" id="CHEBI:90420"/>
        <dbReference type="ChEBI" id="CHEBI:456216"/>
        <dbReference type="EC" id="2.7.1.172"/>
    </reaction>
    <physiologicalReaction direction="left-to-right" evidence="2">
        <dbReference type="Rhea" id="RHEA:48433"/>
    </physiologicalReaction>
</comment>
<dbReference type="OrthoDB" id="5772781at2759"/>
<sequence>MPDPNQLCKKLAHLHKESQSPNGMFGFHINTCQGRSPQNVAWEKSWTTFFANLLQHVIAMDFDLNVYWEALDTVEKRLISHVIPRLLDALEKDGHTVKSFLIHADLWEGNSGSSLENGGIYIFDAAAFYAHNEMEAGDWRCCYNKISNKVYTSTHHRYCDPSEPEAEWDDRNRLYSISVNHLTQGMAVRQL</sequence>
<comment type="caution">
    <text evidence="3">The sequence shown here is derived from an EMBL/GenBank/DDBJ whole genome shotgun (WGS) entry which is preliminary data.</text>
</comment>
<accession>A0A0L0MX51</accession>
<dbReference type="Proteomes" id="UP000036947">
    <property type="component" value="Unassembled WGS sequence"/>
</dbReference>
<dbReference type="PANTHER" id="PTHR12149:SF8">
    <property type="entry name" value="PROTEIN-RIBULOSAMINE 3-KINASE"/>
    <property type="match status" value="1"/>
</dbReference>
<dbReference type="Pfam" id="PF03881">
    <property type="entry name" value="Fructosamin_kin"/>
    <property type="match status" value="1"/>
</dbReference>
<dbReference type="PANTHER" id="PTHR12149">
    <property type="entry name" value="FRUCTOSAMINE 3 KINASE-RELATED PROTEIN"/>
    <property type="match status" value="1"/>
</dbReference>
<evidence type="ECO:0000313" key="3">
    <source>
        <dbReference type="EMBL" id="KND86389.1"/>
    </source>
</evidence>
<reference evidence="3 4" key="1">
    <citation type="journal article" date="2015" name="BMC Genomics">
        <title>The genome of the truffle-parasite Tolypocladium ophioglossoides and the evolution of antifungal peptaibiotics.</title>
        <authorList>
            <person name="Quandt C.A."/>
            <person name="Bushley K.E."/>
            <person name="Spatafora J.W."/>
        </authorList>
    </citation>
    <scope>NUCLEOTIDE SEQUENCE [LARGE SCALE GENOMIC DNA]</scope>
    <source>
        <strain evidence="3 4">CBS 100239</strain>
    </source>
</reference>
<keyword evidence="4" id="KW-1185">Reference proteome</keyword>
<proteinExistence type="predicted"/>
<dbReference type="AlphaFoldDB" id="A0A0L0MX51"/>
<dbReference type="InterPro" id="IPR016477">
    <property type="entry name" value="Fructo-/Ketosamine-3-kinase"/>
</dbReference>
<organism evidence="3 4">
    <name type="scientific">Tolypocladium ophioglossoides (strain CBS 100239)</name>
    <name type="common">Snaketongue truffleclub</name>
    <name type="synonym">Elaphocordyceps ophioglossoides</name>
    <dbReference type="NCBI Taxonomy" id="1163406"/>
    <lineage>
        <taxon>Eukaryota</taxon>
        <taxon>Fungi</taxon>
        <taxon>Dikarya</taxon>
        <taxon>Ascomycota</taxon>
        <taxon>Pezizomycotina</taxon>
        <taxon>Sordariomycetes</taxon>
        <taxon>Hypocreomycetidae</taxon>
        <taxon>Hypocreales</taxon>
        <taxon>Ophiocordycipitaceae</taxon>
        <taxon>Tolypocladium</taxon>
    </lineage>
</organism>
<name>A0A0L0MX51_TOLOC</name>
<dbReference type="InterPro" id="IPR011009">
    <property type="entry name" value="Kinase-like_dom_sf"/>
</dbReference>
<dbReference type="GO" id="GO:0102193">
    <property type="term" value="F:protein-ribulosamine 3-kinase activity"/>
    <property type="evidence" value="ECO:0007669"/>
    <property type="project" value="UniProtKB-EC"/>
</dbReference>
<dbReference type="Gene3D" id="3.90.1200.10">
    <property type="match status" value="1"/>
</dbReference>
<dbReference type="SUPFAM" id="SSF56112">
    <property type="entry name" value="Protein kinase-like (PK-like)"/>
    <property type="match status" value="1"/>
</dbReference>
<dbReference type="GO" id="GO:0016301">
    <property type="term" value="F:kinase activity"/>
    <property type="evidence" value="ECO:0007669"/>
    <property type="project" value="UniProtKB-KW"/>
</dbReference>
<evidence type="ECO:0000313" key="4">
    <source>
        <dbReference type="Proteomes" id="UP000036947"/>
    </source>
</evidence>
<protein>
    <recommendedName>
        <fullName evidence="1">protein-ribulosamine 3-kinase</fullName>
        <ecNumber evidence="1">2.7.1.172</ecNumber>
    </recommendedName>
</protein>
<keyword evidence="3" id="KW-0418">Kinase</keyword>
<dbReference type="EC" id="2.7.1.172" evidence="1"/>
<keyword evidence="3" id="KW-0808">Transferase</keyword>